<dbReference type="SUPFAM" id="SSF52218">
    <property type="entry name" value="Flavoproteins"/>
    <property type="match status" value="1"/>
</dbReference>
<dbReference type="AlphaFoldDB" id="E7G8S2"/>
<dbReference type="InterPro" id="IPR029039">
    <property type="entry name" value="Flavoprotein-like_sf"/>
</dbReference>
<feature type="domain" description="NADPH-dependent FMN reductase-like" evidence="3">
    <location>
        <begin position="7"/>
        <end position="126"/>
    </location>
</feature>
<evidence type="ECO:0000313" key="4">
    <source>
        <dbReference type="EMBL" id="EFW05515.1"/>
    </source>
</evidence>
<evidence type="ECO:0000259" key="3">
    <source>
        <dbReference type="Pfam" id="PF03358"/>
    </source>
</evidence>
<organism evidence="4 5">
    <name type="scientific">Coprobacillus cateniformis</name>
    <dbReference type="NCBI Taxonomy" id="100884"/>
    <lineage>
        <taxon>Bacteria</taxon>
        <taxon>Bacillati</taxon>
        <taxon>Bacillota</taxon>
        <taxon>Erysipelotrichia</taxon>
        <taxon>Erysipelotrichales</taxon>
        <taxon>Coprobacillaceae</taxon>
        <taxon>Coprobacillus</taxon>
    </lineage>
</organism>
<protein>
    <submittedName>
        <fullName evidence="4">Flavodoxin protein</fullName>
    </submittedName>
</protein>
<keyword evidence="1" id="KW-0285">Flavoprotein</keyword>
<name>E7G8S2_9FIRM</name>
<evidence type="ECO:0000256" key="2">
    <source>
        <dbReference type="ARBA" id="ARBA00022643"/>
    </source>
</evidence>
<gene>
    <name evidence="4" type="ORF">HMPREF9488_01160</name>
</gene>
<dbReference type="Pfam" id="PF03358">
    <property type="entry name" value="FMN_red"/>
    <property type="match status" value="1"/>
</dbReference>
<dbReference type="InterPro" id="IPR051796">
    <property type="entry name" value="ISF_SsuE-like"/>
</dbReference>
<reference evidence="4 5" key="1">
    <citation type="submission" date="2010-12" db="EMBL/GenBank/DDBJ databases">
        <title>The Genome Sequence of Coprobacillus sp. strain 29_1.</title>
        <authorList>
            <consortium name="The Broad Institute Genome Sequencing Platform"/>
            <person name="Earl A."/>
            <person name="Ward D."/>
            <person name="Feldgarden M."/>
            <person name="Gevers D."/>
            <person name="Daigneault M."/>
            <person name="Sibley C.D."/>
            <person name="White A."/>
            <person name="Strauss J."/>
            <person name="Allen-Vercoe E."/>
            <person name="Young S.K."/>
            <person name="Zeng Q."/>
            <person name="Gargeya S."/>
            <person name="Fitzgerald M."/>
            <person name="Haas B."/>
            <person name="Abouelleil A."/>
            <person name="Alvarado L."/>
            <person name="Arachchi H.M."/>
            <person name="Berlin A."/>
            <person name="Brown A."/>
            <person name="Chapman S.B."/>
            <person name="Chen Z."/>
            <person name="Dunbar C."/>
            <person name="Freedman E."/>
            <person name="Gearin G."/>
            <person name="Gellesch M."/>
            <person name="Goldberg J."/>
            <person name="Griggs A."/>
            <person name="Gujja S."/>
            <person name="Heilman E."/>
            <person name="Heiman D."/>
            <person name="Howarth C."/>
            <person name="Larson L."/>
            <person name="Lui A."/>
            <person name="MacDonald P.J.P."/>
            <person name="Mehta T."/>
            <person name="Montmayeur A."/>
            <person name="Murphy C."/>
            <person name="Neiman D."/>
            <person name="Pearson M."/>
            <person name="Priest M."/>
            <person name="Roberts A."/>
            <person name="Saif S."/>
            <person name="Shea T."/>
            <person name="Shenoy N."/>
            <person name="Sisk P."/>
            <person name="Stolte C."/>
            <person name="Sykes S."/>
            <person name="White J."/>
            <person name="Yandava C."/>
            <person name="Nusbaum C."/>
            <person name="Birren B."/>
        </authorList>
    </citation>
    <scope>NUCLEOTIDE SEQUENCE [LARGE SCALE GENOMIC DNA]</scope>
    <source>
        <strain evidence="4 5">29_1</strain>
    </source>
</reference>
<keyword evidence="2" id="KW-0288">FMN</keyword>
<evidence type="ECO:0000256" key="1">
    <source>
        <dbReference type="ARBA" id="ARBA00022630"/>
    </source>
</evidence>
<accession>E7G8S2</accession>
<dbReference type="EMBL" id="ADKX01000022">
    <property type="protein sequence ID" value="EFW05515.1"/>
    <property type="molecule type" value="Genomic_DNA"/>
</dbReference>
<dbReference type="Proteomes" id="UP000003157">
    <property type="component" value="Unassembled WGS sequence"/>
</dbReference>
<dbReference type="STRING" id="100884.GCA_000269565_03003"/>
<dbReference type="PANTHER" id="PTHR43278">
    <property type="entry name" value="NAD(P)H-DEPENDENT FMN-CONTAINING OXIDOREDUCTASE YWQN-RELATED"/>
    <property type="match status" value="1"/>
</dbReference>
<keyword evidence="5" id="KW-1185">Reference proteome</keyword>
<dbReference type="InterPro" id="IPR005025">
    <property type="entry name" value="FMN_Rdtase-like_dom"/>
</dbReference>
<dbReference type="HOGENOM" id="CLU_050993_7_0_9"/>
<dbReference type="eggNOG" id="COG0655">
    <property type="taxonomic scope" value="Bacteria"/>
</dbReference>
<evidence type="ECO:0000313" key="5">
    <source>
        <dbReference type="Proteomes" id="UP000003157"/>
    </source>
</evidence>
<proteinExistence type="predicted"/>
<comment type="caution">
    <text evidence="4">The sequence shown here is derived from an EMBL/GenBank/DDBJ whole genome shotgun (WGS) entry which is preliminary data.</text>
</comment>
<dbReference type="PANTHER" id="PTHR43278:SF4">
    <property type="entry name" value="NAD(P)H-DEPENDENT FMN-CONTAINING OXIDOREDUCTASE YWQN-RELATED"/>
    <property type="match status" value="1"/>
</dbReference>
<sequence length="144" mass="16730">MIKERKMSVLFINGSPHKNGNTVKLAESFLKDKDYETLDLVDYKIYSYGQNFEDDQFDEVVLKMSQADTIIIGSPLYWHSMSGAIRNLLDRFYNHVSESLLKGKDMYFIFQGYAPTLQQLEAGEYTMKRFASLYGMNYKGMITK</sequence>
<dbReference type="Gene3D" id="3.40.50.360">
    <property type="match status" value="1"/>
</dbReference>
<dbReference type="GO" id="GO:0016491">
    <property type="term" value="F:oxidoreductase activity"/>
    <property type="evidence" value="ECO:0007669"/>
    <property type="project" value="InterPro"/>
</dbReference>